<evidence type="ECO:0000259" key="1">
    <source>
        <dbReference type="Pfam" id="PF07707"/>
    </source>
</evidence>
<dbReference type="Proteomes" id="UP000266673">
    <property type="component" value="Unassembled WGS sequence"/>
</dbReference>
<comment type="caution">
    <text evidence="2">The sequence shown here is derived from an EMBL/GenBank/DDBJ whole genome shotgun (WGS) entry which is preliminary data.</text>
</comment>
<accession>A0A397W2I3</accession>
<gene>
    <name evidence="2" type="ORF">C2G38_1313536</name>
</gene>
<organism evidence="2 3">
    <name type="scientific">Gigaspora rosea</name>
    <dbReference type="NCBI Taxonomy" id="44941"/>
    <lineage>
        <taxon>Eukaryota</taxon>
        <taxon>Fungi</taxon>
        <taxon>Fungi incertae sedis</taxon>
        <taxon>Mucoromycota</taxon>
        <taxon>Glomeromycotina</taxon>
        <taxon>Glomeromycetes</taxon>
        <taxon>Diversisporales</taxon>
        <taxon>Gigasporaceae</taxon>
        <taxon>Gigaspora</taxon>
    </lineage>
</organism>
<dbReference type="InterPro" id="IPR011705">
    <property type="entry name" value="BACK"/>
</dbReference>
<evidence type="ECO:0000313" key="3">
    <source>
        <dbReference type="Proteomes" id="UP000266673"/>
    </source>
</evidence>
<protein>
    <recommendedName>
        <fullName evidence="1">BACK domain-containing protein</fullName>
    </recommendedName>
</protein>
<evidence type="ECO:0000313" key="2">
    <source>
        <dbReference type="EMBL" id="RIB28940.1"/>
    </source>
</evidence>
<proteinExistence type="predicted"/>
<dbReference type="EMBL" id="QKWP01000051">
    <property type="protein sequence ID" value="RIB28940.1"/>
    <property type="molecule type" value="Genomic_DNA"/>
</dbReference>
<dbReference type="OrthoDB" id="5430411at2759"/>
<feature type="domain" description="BACK" evidence="1">
    <location>
        <begin position="67"/>
        <end position="127"/>
    </location>
</feature>
<dbReference type="Pfam" id="PF07707">
    <property type="entry name" value="BACK"/>
    <property type="match status" value="1"/>
</dbReference>
<reference evidence="2 3" key="1">
    <citation type="submission" date="2018-06" db="EMBL/GenBank/DDBJ databases">
        <title>Comparative genomics reveals the genomic features of Rhizophagus irregularis, R. cerebriforme, R. diaphanum and Gigaspora rosea, and their symbiotic lifestyle signature.</title>
        <authorList>
            <person name="Morin E."/>
            <person name="San Clemente H."/>
            <person name="Chen E.C.H."/>
            <person name="De La Providencia I."/>
            <person name="Hainaut M."/>
            <person name="Kuo A."/>
            <person name="Kohler A."/>
            <person name="Murat C."/>
            <person name="Tang N."/>
            <person name="Roy S."/>
            <person name="Loubradou J."/>
            <person name="Henrissat B."/>
            <person name="Grigoriev I.V."/>
            <person name="Corradi N."/>
            <person name="Roux C."/>
            <person name="Martin F.M."/>
        </authorList>
    </citation>
    <scope>NUCLEOTIDE SEQUENCE [LARGE SCALE GENOMIC DNA]</scope>
    <source>
        <strain evidence="2 3">DAOM 194757</strain>
    </source>
</reference>
<sequence>MSTFYNAIFCKKIGFGVSEEVSEAIIRNPKLSNLAKKVSVPNSSPIRSDARSDLRHNIYNQSFQNDKLQKLHDWCNDIIAMYQDKIFESRDFINLQENALISLIIRDDLQMKEVKIWNNVIEWELHKIHPILKPGLKRIF</sequence>
<dbReference type="Gene3D" id="1.25.40.420">
    <property type="match status" value="1"/>
</dbReference>
<name>A0A397W2I3_9GLOM</name>
<dbReference type="AlphaFoldDB" id="A0A397W2I3"/>
<keyword evidence="3" id="KW-1185">Reference proteome</keyword>